<dbReference type="SUPFAM" id="SSF50475">
    <property type="entry name" value="FMN-binding split barrel"/>
    <property type="match status" value="1"/>
</dbReference>
<gene>
    <name evidence="2" type="ORF">WJX75_000415</name>
</gene>
<evidence type="ECO:0000313" key="2">
    <source>
        <dbReference type="EMBL" id="KAK9916243.1"/>
    </source>
</evidence>
<dbReference type="Proteomes" id="UP001491310">
    <property type="component" value="Unassembled WGS sequence"/>
</dbReference>
<evidence type="ECO:0000256" key="1">
    <source>
        <dbReference type="SAM" id="MobiDB-lite"/>
    </source>
</evidence>
<organism evidence="2 3">
    <name type="scientific">Coccomyxa subellipsoidea</name>
    <dbReference type="NCBI Taxonomy" id="248742"/>
    <lineage>
        <taxon>Eukaryota</taxon>
        <taxon>Viridiplantae</taxon>
        <taxon>Chlorophyta</taxon>
        <taxon>core chlorophytes</taxon>
        <taxon>Trebouxiophyceae</taxon>
        <taxon>Trebouxiophyceae incertae sedis</taxon>
        <taxon>Coccomyxaceae</taxon>
        <taxon>Coccomyxa</taxon>
    </lineage>
</organism>
<evidence type="ECO:0000313" key="3">
    <source>
        <dbReference type="Proteomes" id="UP001491310"/>
    </source>
</evidence>
<dbReference type="InterPro" id="IPR012349">
    <property type="entry name" value="Split_barrel_FMN-bd"/>
</dbReference>
<dbReference type="Gene3D" id="2.30.110.10">
    <property type="entry name" value="Electron Transport, Fmn-binding Protein, Chain A"/>
    <property type="match status" value="1"/>
</dbReference>
<accession>A0ABR2YWH4</accession>
<sequence length="230" mass="24325">MSGGDAYVVSDRTRVKRKPGRGVYDKEAVHSILDEAFLCHVGYVGKDGQPFVIPTAYARVGEKLYLHGAASNYLLKTLKTGAPVCVTVTIMDGLVLARSTFHHSMNYRSVVILGSAEPVTDASEKNAALEAIVEHIVPGRSAEARSPTGPELTATSVVSLTLSEVSAKCRSGPPIDDKPDMALPVWAGVLPFDSLAGIGQPQPDPLLEPGIDVPPSVAHYTRPSAKQAGK</sequence>
<name>A0ABR2YWH4_9CHLO</name>
<dbReference type="EMBL" id="JALJOT010000003">
    <property type="protein sequence ID" value="KAK9916243.1"/>
    <property type="molecule type" value="Genomic_DNA"/>
</dbReference>
<dbReference type="PANTHER" id="PTHR34071">
    <property type="entry name" value="5-NITROIMIDAZOLE ANTIBIOTICS RESISTANCE PROTEIN, NIMA-FAMILY-RELATED PROTEIN-RELATED"/>
    <property type="match status" value="1"/>
</dbReference>
<dbReference type="PANTHER" id="PTHR34071:SF2">
    <property type="entry name" value="FLAVIN-NUCLEOTIDE-BINDING PROTEIN"/>
    <property type="match status" value="1"/>
</dbReference>
<comment type="caution">
    <text evidence="2">The sequence shown here is derived from an EMBL/GenBank/DDBJ whole genome shotgun (WGS) entry which is preliminary data.</text>
</comment>
<evidence type="ECO:0008006" key="4">
    <source>
        <dbReference type="Google" id="ProtNLM"/>
    </source>
</evidence>
<proteinExistence type="predicted"/>
<keyword evidence="3" id="KW-1185">Reference proteome</keyword>
<feature type="region of interest" description="Disordered" evidence="1">
    <location>
        <begin position="198"/>
        <end position="230"/>
    </location>
</feature>
<protein>
    <recommendedName>
        <fullName evidence="4">Pyridoxamine 5'-phosphate oxidase family protein</fullName>
    </recommendedName>
</protein>
<reference evidence="2 3" key="1">
    <citation type="journal article" date="2024" name="Nat. Commun.">
        <title>Phylogenomics reveals the evolutionary origins of lichenization in chlorophyte algae.</title>
        <authorList>
            <person name="Puginier C."/>
            <person name="Libourel C."/>
            <person name="Otte J."/>
            <person name="Skaloud P."/>
            <person name="Haon M."/>
            <person name="Grisel S."/>
            <person name="Petersen M."/>
            <person name="Berrin J.G."/>
            <person name="Delaux P.M."/>
            <person name="Dal Grande F."/>
            <person name="Keller J."/>
        </authorList>
    </citation>
    <scope>NUCLEOTIDE SEQUENCE [LARGE SCALE GENOMIC DNA]</scope>
    <source>
        <strain evidence="2 3">SAG 216-7</strain>
    </source>
</reference>
<dbReference type="InterPro" id="IPR024747">
    <property type="entry name" value="Pyridox_Oxase-rel"/>
</dbReference>
<dbReference type="Pfam" id="PF12900">
    <property type="entry name" value="Pyridox_ox_2"/>
    <property type="match status" value="1"/>
</dbReference>